<organism evidence="1 2">
    <name type="scientific">Pseudomonas caricapapayae</name>
    <dbReference type="NCBI Taxonomy" id="46678"/>
    <lineage>
        <taxon>Bacteria</taxon>
        <taxon>Pseudomonadati</taxon>
        <taxon>Pseudomonadota</taxon>
        <taxon>Gammaproteobacteria</taxon>
        <taxon>Pseudomonadales</taxon>
        <taxon>Pseudomonadaceae</taxon>
        <taxon>Pseudomonas</taxon>
    </lineage>
</organism>
<reference evidence="1" key="1">
    <citation type="submission" date="2024-10" db="EMBL/GenBank/DDBJ databases">
        <title>Aeromonas and Pseudomonas from the Cagarras Archipelago, Rio de Janeiro, Brazil.</title>
        <authorList>
            <person name="Canellas A.L.B."/>
            <person name="Laport M.S."/>
        </authorList>
    </citation>
    <scope>NUCLEOTIDE SEQUENCE</scope>
    <source>
        <strain evidence="1">ACP-7</strain>
    </source>
</reference>
<comment type="caution">
    <text evidence="1">The sequence shown here is derived from an EMBL/GenBank/DDBJ whole genome shotgun (WGS) entry which is preliminary data.</text>
</comment>
<dbReference type="EMBL" id="JBIUGF010000028">
    <property type="protein sequence ID" value="MFJ1338703.1"/>
    <property type="molecule type" value="Genomic_DNA"/>
</dbReference>
<keyword evidence="2" id="KW-1185">Reference proteome</keyword>
<dbReference type="Proteomes" id="UP001615411">
    <property type="component" value="Unassembled WGS sequence"/>
</dbReference>
<accession>A0ACC7LUD6</accession>
<name>A0ACC7LUD6_9PSED</name>
<proteinExistence type="predicted"/>
<evidence type="ECO:0000313" key="1">
    <source>
        <dbReference type="EMBL" id="MFJ1338703.1"/>
    </source>
</evidence>
<sequence>MFSNFFRKKPDYEKIFSSDEEVKKYIYSDKTKTSSILGDQDFINAWLDSKNFGRITAVIEAEAMKGDIPSLKQMIWISDAFCDDVPNMFSNPQQILEQQTIYLLNRVKYCVKAMECGLKEQSYYALTSSARICNLYSNVPGAIDNPIYKSSLSNVIKFGEAFINSGTSEHELVKDAKDAIAYFSPMAKLLNVK</sequence>
<protein>
    <submittedName>
        <fullName evidence="1">Uncharacterized protein</fullName>
    </submittedName>
</protein>
<gene>
    <name evidence="1" type="ORF">ACIKP7_11275</name>
</gene>
<evidence type="ECO:0000313" key="2">
    <source>
        <dbReference type="Proteomes" id="UP001615411"/>
    </source>
</evidence>